<dbReference type="EMBL" id="VYZI01000253">
    <property type="protein sequence ID" value="NWR75338.1"/>
    <property type="molecule type" value="Genomic_DNA"/>
</dbReference>
<keyword evidence="2" id="KW-1185">Reference proteome</keyword>
<accession>A0A7K4ZXL0</accession>
<organism evidence="1 2">
    <name type="scientific">Centropus unirufus</name>
    <dbReference type="NCBI Taxonomy" id="1118519"/>
    <lineage>
        <taxon>Eukaryota</taxon>
        <taxon>Metazoa</taxon>
        <taxon>Chordata</taxon>
        <taxon>Craniata</taxon>
        <taxon>Vertebrata</taxon>
        <taxon>Euteleostomi</taxon>
        <taxon>Archelosauria</taxon>
        <taxon>Archosauria</taxon>
        <taxon>Dinosauria</taxon>
        <taxon>Saurischia</taxon>
        <taxon>Theropoda</taxon>
        <taxon>Coelurosauria</taxon>
        <taxon>Aves</taxon>
        <taxon>Neognathae</taxon>
        <taxon>Neoaves</taxon>
        <taxon>Otidimorphae</taxon>
        <taxon>Cuculiformes</taxon>
        <taxon>Centropidae</taxon>
        <taxon>Centropus</taxon>
    </lineage>
</organism>
<gene>
    <name evidence="1" type="primary">Haus6</name>
    <name evidence="1" type="ORF">CENUNI_R15197</name>
</gene>
<dbReference type="PANTHER" id="PTHR16151">
    <property type="entry name" value="HAUS AUGMIN-LIKE COMPLEX SUBUNIT 6"/>
    <property type="match status" value="1"/>
</dbReference>
<feature type="non-terminal residue" evidence="1">
    <location>
        <position position="1"/>
    </location>
</feature>
<dbReference type="PANTHER" id="PTHR16151:SF2">
    <property type="entry name" value="HAUS AUGMIN-LIKE COMPLEX SUBUNIT 6"/>
    <property type="match status" value="1"/>
</dbReference>
<feature type="non-terminal residue" evidence="1">
    <location>
        <position position="171"/>
    </location>
</feature>
<proteinExistence type="predicted"/>
<dbReference type="GO" id="GO:0051225">
    <property type="term" value="P:spindle assembly"/>
    <property type="evidence" value="ECO:0007669"/>
    <property type="project" value="InterPro"/>
</dbReference>
<sequence>KVRGLWMQIMETFSYLEKEKELVDTVLGLPVSQCVLDGTEVVLRVPQLLASRAERGIHQFFTGNVYEGGKLNFLTVIQTLNEALRTLRDEQCQFELNQHLPGIVNNVILHKNILWDLKAESLKIQQEHCVSMRESISKKQEDWEVKWNNFLGMCPFKLTLHWNPVRSVHFI</sequence>
<evidence type="ECO:0000313" key="2">
    <source>
        <dbReference type="Proteomes" id="UP000517892"/>
    </source>
</evidence>
<dbReference type="InterPro" id="IPR026797">
    <property type="entry name" value="HAUS_6"/>
</dbReference>
<dbReference type="AlphaFoldDB" id="A0A7K4ZXL0"/>
<dbReference type="GO" id="GO:1990498">
    <property type="term" value="C:mitotic spindle microtubule"/>
    <property type="evidence" value="ECO:0007669"/>
    <property type="project" value="TreeGrafter"/>
</dbReference>
<evidence type="ECO:0000313" key="1">
    <source>
        <dbReference type="EMBL" id="NWR75338.1"/>
    </source>
</evidence>
<comment type="caution">
    <text evidence="1">The sequence shown here is derived from an EMBL/GenBank/DDBJ whole genome shotgun (WGS) entry which is preliminary data.</text>
</comment>
<dbReference type="GO" id="GO:0008017">
    <property type="term" value="F:microtubule binding"/>
    <property type="evidence" value="ECO:0007669"/>
    <property type="project" value="TreeGrafter"/>
</dbReference>
<dbReference type="GO" id="GO:0070652">
    <property type="term" value="C:HAUS complex"/>
    <property type="evidence" value="ECO:0007669"/>
    <property type="project" value="InterPro"/>
</dbReference>
<dbReference type="Proteomes" id="UP000517892">
    <property type="component" value="Unassembled WGS sequence"/>
</dbReference>
<dbReference type="OrthoDB" id="5575722at2759"/>
<reference evidence="1 2" key="1">
    <citation type="submission" date="2019-09" db="EMBL/GenBank/DDBJ databases">
        <title>Bird 10,000 Genomes (B10K) Project - Family phase.</title>
        <authorList>
            <person name="Zhang G."/>
        </authorList>
    </citation>
    <scope>NUCLEOTIDE SEQUENCE [LARGE SCALE GENOMIC DNA]</scope>
    <source>
        <strain evidence="1">B10K-DU-017-25</strain>
        <tissue evidence="1">Mixed tissue sample</tissue>
    </source>
</reference>
<protein>
    <submittedName>
        <fullName evidence="1">HAUS6 protein</fullName>
    </submittedName>
</protein>
<name>A0A7K4ZXL0_9AVES</name>